<dbReference type="InterPro" id="IPR002347">
    <property type="entry name" value="SDR_fam"/>
</dbReference>
<dbReference type="EC" id="1.3.1.124" evidence="3"/>
<keyword evidence="7" id="KW-1185">Reference proteome</keyword>
<reference evidence="6 7" key="1">
    <citation type="journal article" date="2018" name="Mol. Biol. Evol.">
        <title>Broad Genomic Sampling Reveals a Smut Pathogenic Ancestry of the Fungal Clade Ustilaginomycotina.</title>
        <authorList>
            <person name="Kijpornyongpan T."/>
            <person name="Mondo S.J."/>
            <person name="Barry K."/>
            <person name="Sandor L."/>
            <person name="Lee J."/>
            <person name="Lipzen A."/>
            <person name="Pangilinan J."/>
            <person name="LaButti K."/>
            <person name="Hainaut M."/>
            <person name="Henrissat B."/>
            <person name="Grigoriev I.V."/>
            <person name="Spatafora J.W."/>
            <person name="Aime M.C."/>
        </authorList>
    </citation>
    <scope>NUCLEOTIDE SEQUENCE [LARGE SCALE GENOMIC DNA]</scope>
    <source>
        <strain evidence="6 7">MCA 3882</strain>
    </source>
</reference>
<keyword evidence="2" id="KW-0560">Oxidoreductase</keyword>
<dbReference type="InterPro" id="IPR045017">
    <property type="entry name" value="DECR2-like"/>
</dbReference>
<dbReference type="InParanoid" id="A0A316VED8"/>
<dbReference type="PANTHER" id="PTHR43296">
    <property type="entry name" value="PEROXISOMAL 2,4-DIENOYL-COA REDUCTASE"/>
    <property type="match status" value="1"/>
</dbReference>
<evidence type="ECO:0000256" key="5">
    <source>
        <dbReference type="ARBA" id="ARBA00048340"/>
    </source>
</evidence>
<dbReference type="SUPFAM" id="SSF51735">
    <property type="entry name" value="NAD(P)-binding Rossmann-fold domains"/>
    <property type="match status" value="1"/>
</dbReference>
<dbReference type="OrthoDB" id="2136131at2759"/>
<evidence type="ECO:0000256" key="4">
    <source>
        <dbReference type="ARBA" id="ARBA00048009"/>
    </source>
</evidence>
<evidence type="ECO:0000256" key="3">
    <source>
        <dbReference type="ARBA" id="ARBA00026117"/>
    </source>
</evidence>
<dbReference type="GO" id="GO:0009062">
    <property type="term" value="P:fatty acid catabolic process"/>
    <property type="evidence" value="ECO:0007669"/>
    <property type="project" value="InterPro"/>
</dbReference>
<keyword evidence="1" id="KW-0521">NADP</keyword>
<dbReference type="AlphaFoldDB" id="A0A316VED8"/>
<gene>
    <name evidence="6" type="ORF">FA14DRAFT_160167</name>
</gene>
<dbReference type="GO" id="GO:0008670">
    <property type="term" value="F:2,4-dienoyl-CoA reductase (NADPH) activity"/>
    <property type="evidence" value="ECO:0007669"/>
    <property type="project" value="InterPro"/>
</dbReference>
<evidence type="ECO:0000313" key="6">
    <source>
        <dbReference type="EMBL" id="PWN34653.1"/>
    </source>
</evidence>
<dbReference type="RefSeq" id="XP_025354955.1">
    <property type="nucleotide sequence ID" value="XM_025498551.1"/>
</dbReference>
<dbReference type="Proteomes" id="UP000245771">
    <property type="component" value="Unassembled WGS sequence"/>
</dbReference>
<dbReference type="CDD" id="cd05369">
    <property type="entry name" value="TER_DECR_SDR_a"/>
    <property type="match status" value="1"/>
</dbReference>
<sequence>MTDDDRDPRTFQTKTLASQKVFQPDIFKGKVLFCTGGGSGICYGMVQQIMRHGANAAIMGRKADRLNGAATQLAKDANNGTRCIATPGDVRKYDDLKAAVQKTIEQFGRIDFVIAGAAGNFLAPLDGVSPNGFKTVQEIDMLGTFHTFKATIDEIKRTHGVYIHISATLHYTAIPWQAAASSAKAGIDALSQSIAVEYGPFGVRSNVIAPGMISGTEGADRLTPKGAEQMVESRIPQQRIGVIDDIANMGVFLFSDAAAYCSGAKFVVDGAAQHFPGPWLPYPDSQLDPQGLKELIMGSKL</sequence>
<dbReference type="GO" id="GO:0005777">
    <property type="term" value="C:peroxisome"/>
    <property type="evidence" value="ECO:0007669"/>
    <property type="project" value="TreeGrafter"/>
</dbReference>
<organism evidence="6 7">
    <name type="scientific">Meira miltonrushii</name>
    <dbReference type="NCBI Taxonomy" id="1280837"/>
    <lineage>
        <taxon>Eukaryota</taxon>
        <taxon>Fungi</taxon>
        <taxon>Dikarya</taxon>
        <taxon>Basidiomycota</taxon>
        <taxon>Ustilaginomycotina</taxon>
        <taxon>Exobasidiomycetes</taxon>
        <taxon>Exobasidiales</taxon>
        <taxon>Brachybasidiaceae</taxon>
        <taxon>Meira</taxon>
    </lineage>
</organism>
<accession>A0A316VED8</accession>
<dbReference type="STRING" id="1280837.A0A316VED8"/>
<evidence type="ECO:0000256" key="1">
    <source>
        <dbReference type="ARBA" id="ARBA00022857"/>
    </source>
</evidence>
<dbReference type="Gene3D" id="3.40.50.720">
    <property type="entry name" value="NAD(P)-binding Rossmann-like Domain"/>
    <property type="match status" value="1"/>
</dbReference>
<protein>
    <recommendedName>
        <fullName evidence="3">2,4-dienoyl-CoA reductase [(3E)-enoyl-CoA-producing]</fullName>
        <ecNumber evidence="3">1.3.1.124</ecNumber>
    </recommendedName>
</protein>
<dbReference type="EMBL" id="KZ819603">
    <property type="protein sequence ID" value="PWN34653.1"/>
    <property type="molecule type" value="Genomic_DNA"/>
</dbReference>
<comment type="catalytic activity">
    <reaction evidence="4">
        <text>a (2E,4E)-dienoyl-CoA + NADPH + H(+) = a 4,5-saturated-(3E)-enoyl-CoA + NADP(+)</text>
        <dbReference type="Rhea" id="RHEA:45912"/>
        <dbReference type="ChEBI" id="CHEBI:15378"/>
        <dbReference type="ChEBI" id="CHEBI:57783"/>
        <dbReference type="ChEBI" id="CHEBI:58349"/>
        <dbReference type="ChEBI" id="CHEBI:85101"/>
        <dbReference type="ChEBI" id="CHEBI:85493"/>
        <dbReference type="EC" id="1.3.1.124"/>
    </reaction>
</comment>
<dbReference type="GeneID" id="37020332"/>
<name>A0A316VED8_9BASI</name>
<dbReference type="InterPro" id="IPR036291">
    <property type="entry name" value="NAD(P)-bd_dom_sf"/>
</dbReference>
<evidence type="ECO:0000313" key="7">
    <source>
        <dbReference type="Proteomes" id="UP000245771"/>
    </source>
</evidence>
<dbReference type="Pfam" id="PF13561">
    <property type="entry name" value="adh_short_C2"/>
    <property type="match status" value="1"/>
</dbReference>
<proteinExistence type="predicted"/>
<comment type="catalytic activity">
    <reaction evidence="5">
        <text>a (2E,4Z)-dienoyl-CoA + NADPH + H(+) = a 4,5-saturated-(3E)-enoyl-CoA + NADP(+)</text>
        <dbReference type="Rhea" id="RHEA:61892"/>
        <dbReference type="ChEBI" id="CHEBI:15378"/>
        <dbReference type="ChEBI" id="CHEBI:57783"/>
        <dbReference type="ChEBI" id="CHEBI:58349"/>
        <dbReference type="ChEBI" id="CHEBI:85099"/>
        <dbReference type="ChEBI" id="CHEBI:85493"/>
        <dbReference type="EC" id="1.3.1.124"/>
    </reaction>
</comment>
<dbReference type="PRINTS" id="PR00081">
    <property type="entry name" value="GDHRDH"/>
</dbReference>
<evidence type="ECO:0000256" key="2">
    <source>
        <dbReference type="ARBA" id="ARBA00023002"/>
    </source>
</evidence>
<dbReference type="PANTHER" id="PTHR43296:SF2">
    <property type="entry name" value="PEROXISOMAL 2,4-DIENOYL-COA REDUCTASE [(3E)-ENOYL-COA-PRODUCING]"/>
    <property type="match status" value="1"/>
</dbReference>